<accession>M7X649</accession>
<dbReference type="OrthoDB" id="9806869at2"/>
<dbReference type="NCBIfam" id="TIGR04256">
    <property type="entry name" value="GxxExxY"/>
    <property type="match status" value="1"/>
</dbReference>
<dbReference type="Proteomes" id="UP000010953">
    <property type="component" value="Unassembled WGS sequence"/>
</dbReference>
<keyword evidence="2" id="KW-1185">Reference proteome</keyword>
<sequence>MENTNILTKAIIGKAFRVSNTLGPGFMEKVYENALVYELRKSGFLVYQQYELKVHYEDVEVGTFFADMVVENKVLVELKAVKDLEDIHLAQVLHYLKACKFQLGLLINFGTPAIQIKRIANGFLVDSNTTK</sequence>
<dbReference type="InParanoid" id="M7X649"/>
<protein>
    <recommendedName>
        <fullName evidence="3">GxxExxY protein</fullName>
    </recommendedName>
</protein>
<proteinExistence type="predicted"/>
<dbReference type="RefSeq" id="WP_008628238.1">
    <property type="nucleotide sequence ID" value="NZ_AMZY02000011.1"/>
</dbReference>
<dbReference type="AlphaFoldDB" id="M7X649"/>
<dbReference type="EMBL" id="AMZY02000011">
    <property type="protein sequence ID" value="EMS32895.1"/>
    <property type="molecule type" value="Genomic_DNA"/>
</dbReference>
<evidence type="ECO:0008006" key="3">
    <source>
        <dbReference type="Google" id="ProtNLM"/>
    </source>
</evidence>
<gene>
    <name evidence="1" type="ORF">C943_00902</name>
</gene>
<comment type="caution">
    <text evidence="1">The sequence shown here is derived from an EMBL/GenBank/DDBJ whole genome shotgun (WGS) entry which is preliminary data.</text>
</comment>
<reference evidence="1" key="1">
    <citation type="submission" date="2013-01" db="EMBL/GenBank/DDBJ databases">
        <title>Genome assembly of Mariniradius saccharolyticus AK6.</title>
        <authorList>
            <person name="Vaidya B."/>
            <person name="Khatri I."/>
            <person name="Tanuku N.R.S."/>
            <person name="Subramanian S."/>
            <person name="Pinnaka A."/>
        </authorList>
    </citation>
    <scope>NUCLEOTIDE SEQUENCE [LARGE SCALE GENOMIC DNA]</scope>
    <source>
        <strain evidence="1">AK6</strain>
    </source>
</reference>
<dbReference type="eggNOG" id="COG0614">
    <property type="taxonomic scope" value="Bacteria"/>
</dbReference>
<dbReference type="InterPro" id="IPR026350">
    <property type="entry name" value="GxxExxY"/>
</dbReference>
<dbReference type="STRING" id="1239962.C943_00902"/>
<name>M7X649_9BACT</name>
<evidence type="ECO:0000313" key="2">
    <source>
        <dbReference type="Proteomes" id="UP000010953"/>
    </source>
</evidence>
<evidence type="ECO:0000313" key="1">
    <source>
        <dbReference type="EMBL" id="EMS32895.1"/>
    </source>
</evidence>
<dbReference type="Pfam" id="PF13366">
    <property type="entry name" value="PDDEXK_3"/>
    <property type="match status" value="1"/>
</dbReference>
<organism evidence="1 2">
    <name type="scientific">Mariniradius saccharolyticus AK6</name>
    <dbReference type="NCBI Taxonomy" id="1239962"/>
    <lineage>
        <taxon>Bacteria</taxon>
        <taxon>Pseudomonadati</taxon>
        <taxon>Bacteroidota</taxon>
        <taxon>Cytophagia</taxon>
        <taxon>Cytophagales</taxon>
        <taxon>Cyclobacteriaceae</taxon>
        <taxon>Mariniradius</taxon>
    </lineage>
</organism>